<accession>A0A3N9XHZ9</accession>
<feature type="transmembrane region" description="Helical" evidence="2">
    <location>
        <begin position="206"/>
        <end position="229"/>
    </location>
</feature>
<feature type="transmembrane region" description="Helical" evidence="2">
    <location>
        <begin position="249"/>
        <end position="271"/>
    </location>
</feature>
<dbReference type="RefSeq" id="WP_124822257.1">
    <property type="nucleotide sequence ID" value="NZ_QDGB01000343.1"/>
</dbReference>
<evidence type="ECO:0000256" key="1">
    <source>
        <dbReference type="SAM" id="MobiDB-lite"/>
    </source>
</evidence>
<protein>
    <recommendedName>
        <fullName evidence="5">Conjugal transfer protein TrbL</fullName>
    </recommendedName>
</protein>
<feature type="transmembrane region" description="Helical" evidence="2">
    <location>
        <begin position="174"/>
        <end position="194"/>
    </location>
</feature>
<dbReference type="AlphaFoldDB" id="A0A3N9XHZ9"/>
<evidence type="ECO:0000313" key="4">
    <source>
        <dbReference type="Proteomes" id="UP000278981"/>
    </source>
</evidence>
<dbReference type="Proteomes" id="UP000278981">
    <property type="component" value="Unassembled WGS sequence"/>
</dbReference>
<evidence type="ECO:0000313" key="3">
    <source>
        <dbReference type="EMBL" id="RQX12696.1"/>
    </source>
</evidence>
<feature type="transmembrane region" description="Helical" evidence="2">
    <location>
        <begin position="50"/>
        <end position="73"/>
    </location>
</feature>
<keyword evidence="2" id="KW-0812">Transmembrane</keyword>
<feature type="region of interest" description="Disordered" evidence="1">
    <location>
        <begin position="303"/>
        <end position="342"/>
    </location>
</feature>
<feature type="compositionally biased region" description="Gly residues" evidence="1">
    <location>
        <begin position="305"/>
        <end position="324"/>
    </location>
</feature>
<feature type="transmembrane region" description="Helical" evidence="2">
    <location>
        <begin position="13"/>
        <end position="38"/>
    </location>
</feature>
<gene>
    <name evidence="3" type="ORF">DDE19_27940</name>
</gene>
<comment type="caution">
    <text evidence="3">The sequence shown here is derived from an EMBL/GenBank/DDBJ whole genome shotgun (WGS) entry which is preliminary data.</text>
</comment>
<organism evidence="3 4">
    <name type="scientific">Micromonospora ureilytica</name>
    <dbReference type="NCBI Taxonomy" id="709868"/>
    <lineage>
        <taxon>Bacteria</taxon>
        <taxon>Bacillati</taxon>
        <taxon>Actinomycetota</taxon>
        <taxon>Actinomycetes</taxon>
        <taxon>Micromonosporales</taxon>
        <taxon>Micromonosporaceae</taxon>
        <taxon>Micromonospora</taxon>
    </lineage>
</organism>
<feature type="transmembrane region" description="Helical" evidence="2">
    <location>
        <begin position="152"/>
        <end position="168"/>
    </location>
</feature>
<keyword evidence="2" id="KW-1133">Transmembrane helix</keyword>
<name>A0A3N9XHZ9_9ACTN</name>
<reference evidence="3 4" key="1">
    <citation type="submission" date="2018-04" db="EMBL/GenBank/DDBJ databases">
        <title>Micromonosporas from Atacama Desert.</title>
        <authorList>
            <person name="Carro L."/>
            <person name="Klenk H.-P."/>
            <person name="Goodfellow M."/>
        </authorList>
    </citation>
    <scope>NUCLEOTIDE SEQUENCE [LARGE SCALE GENOMIC DNA]</scope>
    <source>
        <strain evidence="3 4">LB19</strain>
    </source>
</reference>
<dbReference type="EMBL" id="QDGB01000343">
    <property type="protein sequence ID" value="RQX12696.1"/>
    <property type="molecule type" value="Genomic_DNA"/>
</dbReference>
<sequence>MDDWLVGHVIDPVIGWFAETILGALNVLWDLLAATVFVSPDVTRLPQVTAFADTSLAIVNTCYVLAFLWMAILVMGRDTIQSRVGPGELIPRLVVGLIAANFAIPICSTAIELANALTAALTGQDITAPGSLQQLRATTATALSGQTGTSPVGFLLLLIGLLITVLLGTLVVQWIIRLGLLVIAVGVAPIALALHGIPQTEGAAKLWWRTLLGCLGTVTLQAVALHTTLRIFLAPDANLAVLGLPGDPGAVMNLLIVVCLLWAVVQIPALMRRYVTQSRPNPMGTILRVVLVQQLTRGLSRAVGSRGGAGRAVGGRGGDPGMTGAGAPARPWPVNTGGGGGA</sequence>
<proteinExistence type="predicted"/>
<keyword evidence="2" id="KW-0472">Membrane</keyword>
<dbReference type="OrthoDB" id="3417255at2"/>
<evidence type="ECO:0008006" key="5">
    <source>
        <dbReference type="Google" id="ProtNLM"/>
    </source>
</evidence>
<evidence type="ECO:0000256" key="2">
    <source>
        <dbReference type="SAM" id="Phobius"/>
    </source>
</evidence>